<feature type="domain" description="Luciferase-like" evidence="5">
    <location>
        <begin position="19"/>
        <end position="240"/>
    </location>
</feature>
<dbReference type="SUPFAM" id="SSF51679">
    <property type="entry name" value="Bacterial luciferase-like"/>
    <property type="match status" value="1"/>
</dbReference>
<dbReference type="Proteomes" id="UP000733379">
    <property type="component" value="Unassembled WGS sequence"/>
</dbReference>
<dbReference type="PANTHER" id="PTHR42847">
    <property type="entry name" value="ALKANESULFONATE MONOOXYGENASE"/>
    <property type="match status" value="1"/>
</dbReference>
<dbReference type="RefSeq" id="WP_215918765.1">
    <property type="nucleotide sequence ID" value="NZ_JAHKNI010000006.1"/>
</dbReference>
<evidence type="ECO:0000313" key="7">
    <source>
        <dbReference type="Proteomes" id="UP000733379"/>
    </source>
</evidence>
<comment type="caution">
    <text evidence="6">The sequence shown here is derived from an EMBL/GenBank/DDBJ whole genome shotgun (WGS) entry which is preliminary data.</text>
</comment>
<keyword evidence="1" id="KW-0285">Flavoprotein</keyword>
<proteinExistence type="predicted"/>
<dbReference type="InterPro" id="IPR019921">
    <property type="entry name" value="Lucif-like_OxRdtase_Rv2161c"/>
</dbReference>
<evidence type="ECO:0000256" key="2">
    <source>
        <dbReference type="ARBA" id="ARBA00022643"/>
    </source>
</evidence>
<name>A0ABS6B0R8_9NOCA</name>
<evidence type="ECO:0000256" key="1">
    <source>
        <dbReference type="ARBA" id="ARBA00022630"/>
    </source>
</evidence>
<evidence type="ECO:0000313" key="6">
    <source>
        <dbReference type="EMBL" id="MBU3063888.1"/>
    </source>
</evidence>
<dbReference type="Pfam" id="PF00296">
    <property type="entry name" value="Bac_luciferase"/>
    <property type="match status" value="1"/>
</dbReference>
<accession>A0ABS6B0R8</accession>
<evidence type="ECO:0000259" key="5">
    <source>
        <dbReference type="Pfam" id="PF00296"/>
    </source>
</evidence>
<organism evidence="6 7">
    <name type="scientific">Nocardia albiluteola</name>
    <dbReference type="NCBI Taxonomy" id="2842303"/>
    <lineage>
        <taxon>Bacteria</taxon>
        <taxon>Bacillati</taxon>
        <taxon>Actinomycetota</taxon>
        <taxon>Actinomycetes</taxon>
        <taxon>Mycobacteriales</taxon>
        <taxon>Nocardiaceae</taxon>
        <taxon>Nocardia</taxon>
    </lineage>
</organism>
<protein>
    <submittedName>
        <fullName evidence="6">LLM class F420-dependent oxidoreductase</fullName>
    </submittedName>
</protein>
<keyword evidence="3" id="KW-0560">Oxidoreductase</keyword>
<keyword evidence="2" id="KW-0288">FMN</keyword>
<evidence type="ECO:0000256" key="4">
    <source>
        <dbReference type="ARBA" id="ARBA00023033"/>
    </source>
</evidence>
<dbReference type="InterPro" id="IPR050172">
    <property type="entry name" value="SsuD_RutA_monooxygenase"/>
</dbReference>
<gene>
    <name evidence="6" type="ORF">KO481_20435</name>
</gene>
<keyword evidence="4" id="KW-0503">Monooxygenase</keyword>
<dbReference type="PANTHER" id="PTHR42847:SF4">
    <property type="entry name" value="ALKANESULFONATE MONOOXYGENASE-RELATED"/>
    <property type="match status" value="1"/>
</dbReference>
<dbReference type="NCBIfam" id="TIGR03619">
    <property type="entry name" value="F420_Rv2161c"/>
    <property type="match status" value="1"/>
</dbReference>
<sequence length="304" mass="32663">MIRIGMLLPYVEGLVTSGGFLRDLAGTLEECGVESLWTVEHVVVADGYEARYPYSADGRMPGPEHGVPMTDPLETIAFMAGATEALRFGTAMVVAPLHSPVVLAKRAATIALHSADRLLLGLGIGWQQEEYAAVGAPFRQRGARLEESIEAMRALWRDAPAAYHGEHYSFDPLFCEPRPASGRVPIVLGGNSEPAVRRAGRIGDGWFPYTITPEGFAEGADLVRAEAAAAGRDDGAVELTAWPGSCDPTREFDADFVRGYTDAGATRLVIYPPMYGPESLLGPAGLTGLPAYVDRFREQVVSKL</sequence>
<dbReference type="InterPro" id="IPR011251">
    <property type="entry name" value="Luciferase-like_dom"/>
</dbReference>
<dbReference type="InterPro" id="IPR036661">
    <property type="entry name" value="Luciferase-like_sf"/>
</dbReference>
<evidence type="ECO:0000256" key="3">
    <source>
        <dbReference type="ARBA" id="ARBA00023002"/>
    </source>
</evidence>
<dbReference type="EMBL" id="JAHKNI010000006">
    <property type="protein sequence ID" value="MBU3063888.1"/>
    <property type="molecule type" value="Genomic_DNA"/>
</dbReference>
<keyword evidence="7" id="KW-1185">Reference proteome</keyword>
<dbReference type="Gene3D" id="3.20.20.30">
    <property type="entry name" value="Luciferase-like domain"/>
    <property type="match status" value="1"/>
</dbReference>
<reference evidence="6 7" key="1">
    <citation type="submission" date="2021-06" db="EMBL/GenBank/DDBJ databases">
        <title>Actinomycetes sequencing.</title>
        <authorList>
            <person name="Shan Q."/>
        </authorList>
    </citation>
    <scope>NUCLEOTIDE SEQUENCE [LARGE SCALE GENOMIC DNA]</scope>
    <source>
        <strain evidence="6 7">NEAU-G5</strain>
    </source>
</reference>